<accession>A0A8J7J442</accession>
<comment type="caution">
    <text evidence="4">The sequence shown here is derived from an EMBL/GenBank/DDBJ whole genome shotgun (WGS) entry which is preliminary data.</text>
</comment>
<reference evidence="4" key="1">
    <citation type="submission" date="2020-12" db="EMBL/GenBank/DDBJ databases">
        <title>Geomonas sp. Red875, isolated from river sediment.</title>
        <authorList>
            <person name="Xu Z."/>
            <person name="Zhang Z."/>
            <person name="Masuda Y."/>
            <person name="Itoh H."/>
            <person name="Senoo K."/>
        </authorList>
    </citation>
    <scope>NUCLEOTIDE SEQUENCE</scope>
    <source>
        <strain evidence="4">Red875</strain>
    </source>
</reference>
<dbReference type="InterPro" id="IPR050266">
    <property type="entry name" value="AB_hydrolase_sf"/>
</dbReference>
<protein>
    <submittedName>
        <fullName evidence="4">Alpha/beta hydrolase</fullName>
    </submittedName>
</protein>
<evidence type="ECO:0000259" key="3">
    <source>
        <dbReference type="Pfam" id="PF00561"/>
    </source>
</evidence>
<evidence type="ECO:0000256" key="2">
    <source>
        <dbReference type="SAM" id="Phobius"/>
    </source>
</evidence>
<keyword evidence="2" id="KW-0472">Membrane</keyword>
<feature type="domain" description="AB hydrolase-1" evidence="3">
    <location>
        <begin position="85"/>
        <end position="189"/>
    </location>
</feature>
<evidence type="ECO:0000313" key="5">
    <source>
        <dbReference type="Proteomes" id="UP000636888"/>
    </source>
</evidence>
<feature type="region of interest" description="Disordered" evidence="1">
    <location>
        <begin position="348"/>
        <end position="367"/>
    </location>
</feature>
<evidence type="ECO:0000256" key="1">
    <source>
        <dbReference type="SAM" id="MobiDB-lite"/>
    </source>
</evidence>
<dbReference type="SUPFAM" id="SSF53474">
    <property type="entry name" value="alpha/beta-Hydrolases"/>
    <property type="match status" value="1"/>
</dbReference>
<name>A0A8J7J442_9BACT</name>
<keyword evidence="2" id="KW-0812">Transmembrane</keyword>
<gene>
    <name evidence="4" type="ORF">JFN93_12355</name>
</gene>
<dbReference type="EMBL" id="JAEMHM010000009">
    <property type="protein sequence ID" value="MBJ6725503.1"/>
    <property type="molecule type" value="Genomic_DNA"/>
</dbReference>
<dbReference type="RefSeq" id="WP_199384394.1">
    <property type="nucleotide sequence ID" value="NZ_JAEMHM010000009.1"/>
</dbReference>
<dbReference type="InterPro" id="IPR029058">
    <property type="entry name" value="AB_hydrolase_fold"/>
</dbReference>
<keyword evidence="2" id="KW-1133">Transmembrane helix</keyword>
<dbReference type="PANTHER" id="PTHR43798">
    <property type="entry name" value="MONOACYLGLYCEROL LIPASE"/>
    <property type="match status" value="1"/>
</dbReference>
<keyword evidence="4" id="KW-0378">Hydrolase</keyword>
<evidence type="ECO:0000313" key="4">
    <source>
        <dbReference type="EMBL" id="MBJ6725503.1"/>
    </source>
</evidence>
<organism evidence="4 5">
    <name type="scientific">Geomesophilobacter sediminis</name>
    <dbReference type="NCBI Taxonomy" id="2798584"/>
    <lineage>
        <taxon>Bacteria</taxon>
        <taxon>Pseudomonadati</taxon>
        <taxon>Thermodesulfobacteriota</taxon>
        <taxon>Desulfuromonadia</taxon>
        <taxon>Geobacterales</taxon>
        <taxon>Geobacteraceae</taxon>
        <taxon>Geomesophilobacter</taxon>
    </lineage>
</organism>
<dbReference type="Pfam" id="PF00561">
    <property type="entry name" value="Abhydrolase_1"/>
    <property type="match status" value="1"/>
</dbReference>
<keyword evidence="5" id="KW-1185">Reference proteome</keyword>
<dbReference type="GO" id="GO:0016787">
    <property type="term" value="F:hydrolase activity"/>
    <property type="evidence" value="ECO:0007669"/>
    <property type="project" value="UniProtKB-KW"/>
</dbReference>
<dbReference type="AlphaFoldDB" id="A0A8J7J442"/>
<feature type="transmembrane region" description="Helical" evidence="2">
    <location>
        <begin position="28"/>
        <end position="48"/>
    </location>
</feature>
<dbReference type="InterPro" id="IPR000073">
    <property type="entry name" value="AB_hydrolase_1"/>
</dbReference>
<dbReference type="PRINTS" id="PR00111">
    <property type="entry name" value="ABHYDROLASE"/>
</dbReference>
<dbReference type="GO" id="GO:0016020">
    <property type="term" value="C:membrane"/>
    <property type="evidence" value="ECO:0007669"/>
    <property type="project" value="TreeGrafter"/>
</dbReference>
<dbReference type="Proteomes" id="UP000636888">
    <property type="component" value="Unassembled WGS sequence"/>
</dbReference>
<dbReference type="PANTHER" id="PTHR43798:SF33">
    <property type="entry name" value="HYDROLASE, PUTATIVE (AFU_ORTHOLOGUE AFUA_2G14860)-RELATED"/>
    <property type="match status" value="1"/>
</dbReference>
<proteinExistence type="predicted"/>
<dbReference type="Gene3D" id="3.40.50.1820">
    <property type="entry name" value="alpha/beta hydrolase"/>
    <property type="match status" value="1"/>
</dbReference>
<sequence>MKALEASHPRPVNTAPQTRRARWMIKPLILLAALILFPVAVGALYQYVLTARDLYRYTPPGRLVEVNGHRLHLLVTGPAGKGSGPTVVLETGLGGIAWCWSWIQPEVAKFARVVSYDRPGLGWSDPDGAPFTPAHYAVNLHTALAAAGIPGPYLLVGHSMGGLLVRVFNDLYPNEVAGMVLIEPCHPEQSQCNPFVRQATEAHMKGLKIRQILTYIGYERGFGDYFDQNAKGMPRQGLEQARTVLSLYRHVKWTNSEASMWDDLCAYVRNTRGLGDKPLLVVTGDQGLPPGFLDLEADLTRLSSRGGLRLIRGATHLNLIGERENALQVVQAIRDVYQQATVVGRQLPRSPERHPLPALRISVQGHN</sequence>